<evidence type="ECO:0000256" key="1">
    <source>
        <dbReference type="ARBA" id="ARBA00023157"/>
    </source>
</evidence>
<dbReference type="WBParaSite" id="scaffold34876_cov153.g21933">
    <property type="protein sequence ID" value="scaffold34876_cov153.g21933"/>
    <property type="gene ID" value="scaffold34876_cov153.g21933"/>
</dbReference>
<keyword evidence="1" id="KW-1015">Disulfide bond</keyword>
<dbReference type="InterPro" id="IPR036259">
    <property type="entry name" value="MFS_trans_sf"/>
</dbReference>
<dbReference type="GO" id="GO:0016323">
    <property type="term" value="C:basolateral plasma membrane"/>
    <property type="evidence" value="ECO:0007669"/>
    <property type="project" value="TreeGrafter"/>
</dbReference>
<dbReference type="Pfam" id="PF03137">
    <property type="entry name" value="OATP"/>
    <property type="match status" value="2"/>
</dbReference>
<dbReference type="AlphaFoldDB" id="A0A915MDV1"/>
<feature type="transmembrane region" description="Helical" evidence="3">
    <location>
        <begin position="94"/>
        <end position="118"/>
    </location>
</feature>
<dbReference type="PANTHER" id="PTHR11388:SF100">
    <property type="entry name" value="SOLUTE CARRIER ORGANIC ANION TRANSPORTER FAMILY MEMBER 4A1"/>
    <property type="match status" value="1"/>
</dbReference>
<proteinExistence type="predicted"/>
<keyword evidence="3" id="KW-0472">Membrane</keyword>
<feature type="transmembrane region" description="Helical" evidence="3">
    <location>
        <begin position="44"/>
        <end position="64"/>
    </location>
</feature>
<name>A0A915MDV1_MELJA</name>
<evidence type="ECO:0000313" key="4">
    <source>
        <dbReference type="Proteomes" id="UP000887561"/>
    </source>
</evidence>
<feature type="region of interest" description="Disordered" evidence="2">
    <location>
        <begin position="324"/>
        <end position="357"/>
    </location>
</feature>
<feature type="compositionally biased region" description="Low complexity" evidence="2">
    <location>
        <begin position="338"/>
        <end position="357"/>
    </location>
</feature>
<evidence type="ECO:0000256" key="3">
    <source>
        <dbReference type="SAM" id="Phobius"/>
    </source>
</evidence>
<sequence length="357" mass="38942">MYIYSTQTGIISSWYDLAVLVVVFPVCHWGNIGHKGRWIGIGSLIMAIHSMLTSIGPIFGLFIGGRLLQVYEDFDRVDLSTVPMKNSRDPRWVGAWWVGFLCCAIASGFISIPIMLFARELPEAKKHRLKDVNQNILRNPTFVAVMAIGNFEAIILNGFSAFMPKILETILSTTPTIGSYLSSVVIFAAAGGVMIGGMVVRQMNLQVGGMLKMILICHLVALVLITCLLVQCPSREFVGITLGYDRQKPKPGVTPSLIAQCNSQCHCTNKWNPVCDKSTGTKLVGISPCKKTSNNDIYLDHASSYPFPSKNSSAMSVQTTDSRGPLSLVVNDDRPKQASLHTTALSTDSTASALHKE</sequence>
<dbReference type="InterPro" id="IPR004156">
    <property type="entry name" value="OATP"/>
</dbReference>
<evidence type="ECO:0000313" key="5">
    <source>
        <dbReference type="WBParaSite" id="scaffold34876_cov153.g21933"/>
    </source>
</evidence>
<dbReference type="Gene3D" id="1.20.1250.20">
    <property type="entry name" value="MFS general substrate transporter like domains"/>
    <property type="match status" value="1"/>
</dbReference>
<dbReference type="SUPFAM" id="SSF103473">
    <property type="entry name" value="MFS general substrate transporter"/>
    <property type="match status" value="1"/>
</dbReference>
<accession>A0A915MDV1</accession>
<reference evidence="5" key="1">
    <citation type="submission" date="2022-11" db="UniProtKB">
        <authorList>
            <consortium name="WormBaseParasite"/>
        </authorList>
    </citation>
    <scope>IDENTIFICATION</scope>
</reference>
<feature type="transmembrane region" description="Helical" evidence="3">
    <location>
        <begin position="12"/>
        <end position="32"/>
    </location>
</feature>
<dbReference type="GO" id="GO:0015347">
    <property type="term" value="F:sodium-independent organic anion transmembrane transporter activity"/>
    <property type="evidence" value="ECO:0007669"/>
    <property type="project" value="TreeGrafter"/>
</dbReference>
<feature type="transmembrane region" description="Helical" evidence="3">
    <location>
        <begin position="213"/>
        <end position="231"/>
    </location>
</feature>
<keyword evidence="3" id="KW-1133">Transmembrane helix</keyword>
<evidence type="ECO:0000256" key="2">
    <source>
        <dbReference type="SAM" id="MobiDB-lite"/>
    </source>
</evidence>
<feature type="transmembrane region" description="Helical" evidence="3">
    <location>
        <begin position="139"/>
        <end position="160"/>
    </location>
</feature>
<keyword evidence="4" id="KW-1185">Reference proteome</keyword>
<feature type="transmembrane region" description="Helical" evidence="3">
    <location>
        <begin position="180"/>
        <end position="201"/>
    </location>
</feature>
<dbReference type="PANTHER" id="PTHR11388">
    <property type="entry name" value="ORGANIC ANION TRANSPORTER"/>
    <property type="match status" value="1"/>
</dbReference>
<protein>
    <submittedName>
        <fullName evidence="5">Solute carrier organic anion transporter family member</fullName>
    </submittedName>
</protein>
<dbReference type="GO" id="GO:0043252">
    <property type="term" value="P:sodium-independent organic anion transport"/>
    <property type="evidence" value="ECO:0007669"/>
    <property type="project" value="TreeGrafter"/>
</dbReference>
<keyword evidence="3" id="KW-0812">Transmembrane</keyword>
<organism evidence="4 5">
    <name type="scientific">Meloidogyne javanica</name>
    <name type="common">Root-knot nematode worm</name>
    <dbReference type="NCBI Taxonomy" id="6303"/>
    <lineage>
        <taxon>Eukaryota</taxon>
        <taxon>Metazoa</taxon>
        <taxon>Ecdysozoa</taxon>
        <taxon>Nematoda</taxon>
        <taxon>Chromadorea</taxon>
        <taxon>Rhabditida</taxon>
        <taxon>Tylenchina</taxon>
        <taxon>Tylenchomorpha</taxon>
        <taxon>Tylenchoidea</taxon>
        <taxon>Meloidogynidae</taxon>
        <taxon>Meloidogyninae</taxon>
        <taxon>Meloidogyne</taxon>
        <taxon>Meloidogyne incognita group</taxon>
    </lineage>
</organism>
<dbReference type="Proteomes" id="UP000887561">
    <property type="component" value="Unplaced"/>
</dbReference>